<gene>
    <name evidence="1" type="ORF">PACLA_8A056231</name>
</gene>
<evidence type="ECO:0000313" key="2">
    <source>
        <dbReference type="Proteomes" id="UP001152795"/>
    </source>
</evidence>
<dbReference type="EMBL" id="CACRXK020006340">
    <property type="protein sequence ID" value="CAB4009113.1"/>
    <property type="molecule type" value="Genomic_DNA"/>
</dbReference>
<protein>
    <submittedName>
        <fullName evidence="1">Uncharacterized protein</fullName>
    </submittedName>
</protein>
<dbReference type="OrthoDB" id="5989505at2759"/>
<evidence type="ECO:0000313" key="1">
    <source>
        <dbReference type="EMBL" id="CAB4009113.1"/>
    </source>
</evidence>
<dbReference type="AlphaFoldDB" id="A0A7D9EGR4"/>
<organism evidence="1 2">
    <name type="scientific">Paramuricea clavata</name>
    <name type="common">Red gorgonian</name>
    <name type="synonym">Violescent sea-whip</name>
    <dbReference type="NCBI Taxonomy" id="317549"/>
    <lineage>
        <taxon>Eukaryota</taxon>
        <taxon>Metazoa</taxon>
        <taxon>Cnidaria</taxon>
        <taxon>Anthozoa</taxon>
        <taxon>Octocorallia</taxon>
        <taxon>Malacalcyonacea</taxon>
        <taxon>Plexauridae</taxon>
        <taxon>Paramuricea</taxon>
    </lineage>
</organism>
<keyword evidence="2" id="KW-1185">Reference proteome</keyword>
<sequence>MNNTERQLQPGFRRSRMTTVKGPRTRSVVTFNPTTIGPGEELYINIPKLKPDSCLVPGSFALLFDFKNSNTKSHFNNNLSKLIAKRLQIKVASETAYDCSGESLYEIYKDLWLTLGDVGKVADGLLHSVYGSKLRKPIDKIIGDHGLYTPFSMNNNPMYILTLLQADEIMTAQGGEAKGNYKLDNLELEYETIENDALASEVSRMYSMGRSLSYKHATLMRTSNWDKDLTIVNENINIPRKSMSAIVLLFTNRVRTDSEEYIYPNIDKVNLTIEGVPNAAFSQGLPKNRFFEEAKRFFCPMCEKSMADEFMSISKFYSNGFALVIDLRSTQDDITGGGKKIVNTQSGVLLEIKKRATAADVICNIFVVSDALLNLANRDLSSIQY</sequence>
<dbReference type="Proteomes" id="UP001152795">
    <property type="component" value="Unassembled WGS sequence"/>
</dbReference>
<comment type="caution">
    <text evidence="1">The sequence shown here is derived from an EMBL/GenBank/DDBJ whole genome shotgun (WGS) entry which is preliminary data.</text>
</comment>
<reference evidence="1" key="1">
    <citation type="submission" date="2020-04" db="EMBL/GenBank/DDBJ databases">
        <authorList>
            <person name="Alioto T."/>
            <person name="Alioto T."/>
            <person name="Gomez Garrido J."/>
        </authorList>
    </citation>
    <scope>NUCLEOTIDE SEQUENCE</scope>
    <source>
        <strain evidence="1">A484AB</strain>
    </source>
</reference>
<proteinExistence type="predicted"/>
<name>A0A7D9EGR4_PARCT</name>
<accession>A0A7D9EGR4</accession>